<dbReference type="OrthoDB" id="2020414at2"/>
<dbReference type="EMBL" id="LGCK01000010">
    <property type="protein sequence ID" value="KPL71634.1"/>
    <property type="molecule type" value="Genomic_DNA"/>
</dbReference>
<feature type="transmembrane region" description="Helical" evidence="1">
    <location>
        <begin position="67"/>
        <end position="84"/>
    </location>
</feature>
<keyword evidence="1" id="KW-0472">Membrane</keyword>
<evidence type="ECO:0000313" key="3">
    <source>
        <dbReference type="Proteomes" id="UP000050430"/>
    </source>
</evidence>
<feature type="transmembrane region" description="Helical" evidence="1">
    <location>
        <begin position="266"/>
        <end position="284"/>
    </location>
</feature>
<dbReference type="PATRIC" id="fig|229920.5.peg.1733"/>
<feature type="transmembrane region" description="Helical" evidence="1">
    <location>
        <begin position="141"/>
        <end position="161"/>
    </location>
</feature>
<feature type="transmembrane region" description="Helical" evidence="1">
    <location>
        <begin position="399"/>
        <end position="417"/>
    </location>
</feature>
<feature type="transmembrane region" description="Helical" evidence="1">
    <location>
        <begin position="116"/>
        <end position="134"/>
    </location>
</feature>
<keyword evidence="1" id="KW-0812">Transmembrane</keyword>
<keyword evidence="3" id="KW-1185">Reference proteome</keyword>
<evidence type="ECO:0008006" key="4">
    <source>
        <dbReference type="Google" id="ProtNLM"/>
    </source>
</evidence>
<feature type="transmembrane region" description="Helical" evidence="1">
    <location>
        <begin position="91"/>
        <end position="110"/>
    </location>
</feature>
<feature type="transmembrane region" description="Helical" evidence="1">
    <location>
        <begin position="312"/>
        <end position="333"/>
    </location>
</feature>
<dbReference type="STRING" id="229920.ADM99_09125"/>
<gene>
    <name evidence="2" type="ORF">ADM99_09125</name>
</gene>
<name>A0A0N8GL65_9CHLR</name>
<dbReference type="AlphaFoldDB" id="A0A0N8GL65"/>
<reference evidence="2 3" key="1">
    <citation type="submission" date="2015-07" db="EMBL/GenBank/DDBJ databases">
        <title>Genome sequence of Leptolinea tardivitalis DSM 16556.</title>
        <authorList>
            <person name="Hemp J."/>
            <person name="Ward L.M."/>
            <person name="Pace L.A."/>
            <person name="Fischer W.W."/>
        </authorList>
    </citation>
    <scope>NUCLEOTIDE SEQUENCE [LARGE SCALE GENOMIC DNA]</scope>
    <source>
        <strain evidence="2 3">YMTK-2</strain>
    </source>
</reference>
<sequence>MISRKQLTRWDGLLLILLFIAGFWLTAISVNKPVHPAEDAAMLMRYSQHLAQGYGIVWNIGQPPVDGATDFLFMVVLAGFYALGNGLESTVLWVCGIAHILTTMIVYFGIRRYFKGGILSAVLTAVFLLLGSGLRYTEACFGTPFFAFFCALSWLLAQMVVEQPRSIGRAAAFSLSCLLMGLTRPEGVLVAGFMLAAILFKLGWKLSKRLILIFCSMFLFLGGAYFLWRWNYFGYPLPNPFYKKGGGRLYPDSLSEAVKGVLEMSFPFWLIYAAGILGMIWAGWNKFVLQANWFGVLSEFIKRFFIPEKRRILVSVTRTIGMILLLACLIGLFRQSSSLHAQLIFGRYSASYAGLLTALLVTGMLALFVERWLPVNNPHTIKTDTMNPLAMDWKNGIRSTIYVLIPVVGFTLMWVLLSNEMNYLWRFQYPILPVILMSWPLIAIDLWAGLSLPEPETWSPSIRGLVILAGLVLGIGLAFSQTDRWQITYQSDGRYEVAQYLSQYADKHYTLASTEAGLLPLYSGWQAVDTWGLNDAWIAHNGGITMDYLARVNPEVIMFHADFSPVNPQKEPADAWGSMLNILDTYARDHQYILAAAYGDNPVDTHYYYVRPDFPESRDIVTFIQSLDGGAYHYGAHTLDYNKLTWKKDTDAK</sequence>
<feature type="transmembrane region" description="Helical" evidence="1">
    <location>
        <begin position="173"/>
        <end position="198"/>
    </location>
</feature>
<evidence type="ECO:0000313" key="2">
    <source>
        <dbReference type="EMBL" id="KPL71634.1"/>
    </source>
</evidence>
<comment type="caution">
    <text evidence="2">The sequence shown here is derived from an EMBL/GenBank/DDBJ whole genome shotgun (WGS) entry which is preliminary data.</text>
</comment>
<proteinExistence type="predicted"/>
<organism evidence="2 3">
    <name type="scientific">Leptolinea tardivitalis</name>
    <dbReference type="NCBI Taxonomy" id="229920"/>
    <lineage>
        <taxon>Bacteria</taxon>
        <taxon>Bacillati</taxon>
        <taxon>Chloroflexota</taxon>
        <taxon>Anaerolineae</taxon>
        <taxon>Anaerolineales</taxon>
        <taxon>Anaerolineaceae</taxon>
        <taxon>Leptolinea</taxon>
    </lineage>
</organism>
<evidence type="ECO:0000256" key="1">
    <source>
        <dbReference type="SAM" id="Phobius"/>
    </source>
</evidence>
<keyword evidence="1" id="KW-1133">Transmembrane helix</keyword>
<feature type="transmembrane region" description="Helical" evidence="1">
    <location>
        <begin position="462"/>
        <end position="480"/>
    </location>
</feature>
<protein>
    <recommendedName>
        <fullName evidence="4">Glycosyltransferase RgtA/B/C/D-like domain-containing protein</fullName>
    </recommendedName>
</protein>
<accession>A0A0N8GL65</accession>
<dbReference type="Proteomes" id="UP000050430">
    <property type="component" value="Unassembled WGS sequence"/>
</dbReference>
<feature type="transmembrane region" description="Helical" evidence="1">
    <location>
        <begin position="429"/>
        <end position="450"/>
    </location>
</feature>
<feature type="transmembrane region" description="Helical" evidence="1">
    <location>
        <begin position="12"/>
        <end position="30"/>
    </location>
</feature>
<dbReference type="RefSeq" id="WP_062420214.1">
    <property type="nucleotide sequence ID" value="NZ_BBYA01000001.1"/>
</dbReference>
<feature type="transmembrane region" description="Helical" evidence="1">
    <location>
        <begin position="345"/>
        <end position="369"/>
    </location>
</feature>
<feature type="transmembrane region" description="Helical" evidence="1">
    <location>
        <begin position="210"/>
        <end position="228"/>
    </location>
</feature>